<dbReference type="AlphaFoldDB" id="C7R2V6"/>
<evidence type="ECO:0000256" key="1">
    <source>
        <dbReference type="SAM" id="MobiDB-lite"/>
    </source>
</evidence>
<accession>C7R2V6</accession>
<dbReference type="KEGG" id="jde:Jden_0922"/>
<protein>
    <submittedName>
        <fullName evidence="2">Uncharacterized protein</fullName>
    </submittedName>
</protein>
<organism evidence="2 3">
    <name type="scientific">Jonesia denitrificans (strain ATCC 14870 / DSM 20603 / BCRC 15368 / CIP 55.134 / JCM 11481 / NBRC 15587 / NCTC 10816 / Prevot 55134)</name>
    <name type="common">Listeria denitrificans</name>
    <dbReference type="NCBI Taxonomy" id="471856"/>
    <lineage>
        <taxon>Bacteria</taxon>
        <taxon>Bacillati</taxon>
        <taxon>Actinomycetota</taxon>
        <taxon>Actinomycetes</taxon>
        <taxon>Micrococcales</taxon>
        <taxon>Jonesiaceae</taxon>
        <taxon>Jonesia</taxon>
    </lineage>
</organism>
<proteinExistence type="predicted"/>
<gene>
    <name evidence="2" type="ordered locus">Jden_0922</name>
</gene>
<feature type="compositionally biased region" description="Polar residues" evidence="1">
    <location>
        <begin position="104"/>
        <end position="117"/>
    </location>
</feature>
<evidence type="ECO:0000313" key="2">
    <source>
        <dbReference type="EMBL" id="ACV08578.1"/>
    </source>
</evidence>
<evidence type="ECO:0000313" key="3">
    <source>
        <dbReference type="Proteomes" id="UP000000628"/>
    </source>
</evidence>
<dbReference type="eggNOG" id="ENOG50333RF">
    <property type="taxonomic scope" value="Bacteria"/>
</dbReference>
<sequence>MRRIGKPQTFLTPSEVDRLIDDYLTGLSVGYLAQKYGVHRATVSKHLTRNNVVRGQHGLTIEEAAEAVRLHGGGVSMRAIARTLGVDRKQVRVTLVAAGSPALKQSLNTPLEQSSDRGAQPPRRPTRDNREAGLTSTDGAASPWFWTQFDESALSSNQNFPNLLECLGFNPPSQSAVE</sequence>
<keyword evidence="3" id="KW-1185">Reference proteome</keyword>
<feature type="region of interest" description="Disordered" evidence="1">
    <location>
        <begin position="104"/>
        <end position="139"/>
    </location>
</feature>
<dbReference type="Proteomes" id="UP000000628">
    <property type="component" value="Chromosome"/>
</dbReference>
<dbReference type="EMBL" id="CP001706">
    <property type="protein sequence ID" value="ACV08578.1"/>
    <property type="molecule type" value="Genomic_DNA"/>
</dbReference>
<name>C7R2V6_JONDD</name>
<reference evidence="2 3" key="1">
    <citation type="journal article" date="2009" name="Stand. Genomic Sci.">
        <title>Complete genome sequence of Jonesia denitrificans type strain (Prevot 55134).</title>
        <authorList>
            <person name="Pukall R."/>
            <person name="Gehrich-Schroter G."/>
            <person name="Lapidus A."/>
            <person name="Nolan M."/>
            <person name="Glavina Del Rio T."/>
            <person name="Lucas S."/>
            <person name="Chen F."/>
            <person name="Tice H."/>
            <person name="Pitluck S."/>
            <person name="Cheng J.F."/>
            <person name="Copeland A."/>
            <person name="Saunders E."/>
            <person name="Brettin T."/>
            <person name="Detter J.C."/>
            <person name="Bruce D."/>
            <person name="Goodwin L."/>
            <person name="Pati A."/>
            <person name="Ivanova N."/>
            <person name="Mavromatis K."/>
            <person name="Ovchinnikova G."/>
            <person name="Chen A."/>
            <person name="Palaniappan K."/>
            <person name="Land M."/>
            <person name="Hauser L."/>
            <person name="Chang Y.J."/>
            <person name="Jeffries C.D."/>
            <person name="Chain P."/>
            <person name="Goker M."/>
            <person name="Bristow J."/>
            <person name="Eisen J.A."/>
            <person name="Markowitz V."/>
            <person name="Hugenholtz P."/>
            <person name="Kyrpides N.C."/>
            <person name="Klenk H.P."/>
            <person name="Han C."/>
        </authorList>
    </citation>
    <scope>NUCLEOTIDE SEQUENCE [LARGE SCALE GENOMIC DNA]</scope>
    <source>
        <strain evidence="3">ATCC 14870 / DSM 20603 / BCRC 15368 / CIP 55.134 / JCM 11481 / NBRC 15587 / NCTC 10816 / Prevot 55134</strain>
    </source>
</reference>
<dbReference type="HOGENOM" id="CLU_1508673_0_0_11"/>
<dbReference type="Gene3D" id="1.10.10.60">
    <property type="entry name" value="Homeodomain-like"/>
    <property type="match status" value="1"/>
</dbReference>